<evidence type="ECO:0000259" key="3">
    <source>
        <dbReference type="Pfam" id="PF25973"/>
    </source>
</evidence>
<keyword evidence="2" id="KW-0472">Membrane</keyword>
<protein>
    <submittedName>
        <fullName evidence="4">HlyD family efflux transporter periplasmic adaptor subunit</fullName>
    </submittedName>
</protein>
<dbReference type="EMBL" id="JAJNDB010000002">
    <property type="protein sequence ID" value="MCD2194208.1"/>
    <property type="molecule type" value="Genomic_DNA"/>
</dbReference>
<evidence type="ECO:0000313" key="4">
    <source>
        <dbReference type="EMBL" id="MCD2194208.1"/>
    </source>
</evidence>
<feature type="domain" description="CzcB-like barrel-sandwich hybrid" evidence="3">
    <location>
        <begin position="86"/>
        <end position="196"/>
    </location>
</feature>
<reference evidence="4 5" key="1">
    <citation type="submission" date="2021-11" db="EMBL/GenBank/DDBJ databases">
        <title>Draft genome sequence of Actinomycetospora sp. SF1 isolated from the rhizosphere soil.</title>
        <authorList>
            <person name="Duangmal K."/>
            <person name="Chantavorakit T."/>
        </authorList>
    </citation>
    <scope>NUCLEOTIDE SEQUENCE [LARGE SCALE GENOMIC DNA]</scope>
    <source>
        <strain evidence="4 5">TBRC 5722</strain>
    </source>
</reference>
<dbReference type="InterPro" id="IPR058647">
    <property type="entry name" value="BSH_CzcB-like"/>
</dbReference>
<dbReference type="SUPFAM" id="SSF111369">
    <property type="entry name" value="HlyD-like secretion proteins"/>
    <property type="match status" value="1"/>
</dbReference>
<dbReference type="Pfam" id="PF25973">
    <property type="entry name" value="BSH_CzcB"/>
    <property type="match status" value="1"/>
</dbReference>
<gene>
    <name evidence="4" type="ORF">LQ327_12565</name>
</gene>
<evidence type="ECO:0000256" key="1">
    <source>
        <dbReference type="SAM" id="MobiDB-lite"/>
    </source>
</evidence>
<keyword evidence="5" id="KW-1185">Reference proteome</keyword>
<dbReference type="Gene3D" id="2.40.420.20">
    <property type="match status" value="1"/>
</dbReference>
<evidence type="ECO:0000256" key="2">
    <source>
        <dbReference type="SAM" id="Phobius"/>
    </source>
</evidence>
<dbReference type="Proteomes" id="UP001199469">
    <property type="component" value="Unassembled WGS sequence"/>
</dbReference>
<feature type="transmembrane region" description="Helical" evidence="2">
    <location>
        <begin position="27"/>
        <end position="47"/>
    </location>
</feature>
<feature type="region of interest" description="Disordered" evidence="1">
    <location>
        <begin position="1"/>
        <end position="21"/>
    </location>
</feature>
<dbReference type="PANTHER" id="PTHR30469">
    <property type="entry name" value="MULTIDRUG RESISTANCE PROTEIN MDTA"/>
    <property type="match status" value="1"/>
</dbReference>
<sequence length="353" mass="34740">MPSAGISTVVSPAVRPPRRPRRRRRPIVAVVLLVVLAAAVGLALLGGDSPFAPQTAVPVVRGTVTSEVSAPGSVVSATSSAPGFAADGTVAAVDATVGMPVRTGDVLATLDDGTARARAGAAAATLAADQRARDAAAAVPVPDPVALARLDAAIATDRVGVTESGRALDATVLRAPQDGTVTEVGAHPGDRITAASPPAVHIADLTTLVVRIGVGPRDVAAMAAGETATVSVDGGPPANGQVADVAPAPGPDGRYTVAVDAMLPPTARIGQPAAATVILDQRPDVLVVPAAAVQPGGTVLVSEPDGIRPHAVTVGLVGREGVEILDGLAAGQFVVVSDPAEATETSVPGRTAS</sequence>
<dbReference type="Gene3D" id="2.40.50.100">
    <property type="match status" value="1"/>
</dbReference>
<evidence type="ECO:0000313" key="5">
    <source>
        <dbReference type="Proteomes" id="UP001199469"/>
    </source>
</evidence>
<accession>A0ABS8P7J2</accession>
<dbReference type="RefSeq" id="WP_230733977.1">
    <property type="nucleotide sequence ID" value="NZ_JAJNDB010000002.1"/>
</dbReference>
<name>A0ABS8P7J2_9PSEU</name>
<comment type="caution">
    <text evidence="4">The sequence shown here is derived from an EMBL/GenBank/DDBJ whole genome shotgun (WGS) entry which is preliminary data.</text>
</comment>
<dbReference type="PANTHER" id="PTHR30469:SF33">
    <property type="entry name" value="SLR1207 PROTEIN"/>
    <property type="match status" value="1"/>
</dbReference>
<organism evidence="4 5">
    <name type="scientific">Actinomycetospora endophytica</name>
    <dbReference type="NCBI Taxonomy" id="2291215"/>
    <lineage>
        <taxon>Bacteria</taxon>
        <taxon>Bacillati</taxon>
        <taxon>Actinomycetota</taxon>
        <taxon>Actinomycetes</taxon>
        <taxon>Pseudonocardiales</taxon>
        <taxon>Pseudonocardiaceae</taxon>
        <taxon>Actinomycetospora</taxon>
    </lineage>
</organism>
<keyword evidence="2" id="KW-0812">Transmembrane</keyword>
<keyword evidence="2" id="KW-1133">Transmembrane helix</keyword>
<proteinExistence type="predicted"/>